<dbReference type="InterPro" id="IPR046847">
    <property type="entry name" value="Xre-like_HTH"/>
</dbReference>
<feature type="compositionally biased region" description="Low complexity" evidence="1">
    <location>
        <begin position="1"/>
        <end position="16"/>
    </location>
</feature>
<feature type="domain" description="Antitoxin Xre-like helix-turn-helix" evidence="3">
    <location>
        <begin position="42"/>
        <end position="100"/>
    </location>
</feature>
<sequence length="160" mass="17698">MATISQPPAQGSSPASSRRRVTQPAGPAKTAYQPQRATSFAIIEQAQKGVPTQQVDQLAELLGISLKEMAIVLQVAERTLHRFRSEGQLDQQTSERLLLLENLTAHGLLVFDGRAEALADWLRYPLRELKGQAPLQWLNTISGFSLVDDVLTRIEYGVYS</sequence>
<accession>A0A2K8Z2P5</accession>
<evidence type="ECO:0000313" key="5">
    <source>
        <dbReference type="Proteomes" id="UP000232883"/>
    </source>
</evidence>
<dbReference type="EMBL" id="CP025096">
    <property type="protein sequence ID" value="AUD04099.1"/>
    <property type="molecule type" value="Genomic_DNA"/>
</dbReference>
<reference evidence="4 5" key="1">
    <citation type="submission" date="2017-11" db="EMBL/GenBank/DDBJ databases">
        <title>Taxonomic description and genome sequences of Spirosoma HA7 sp. nov., isolated from pollen microhabitat of Corylus avellana.</title>
        <authorList>
            <person name="Ambika Manirajan B."/>
            <person name="Suarez C."/>
            <person name="Ratering S."/>
            <person name="Geissler-Plaum R."/>
            <person name="Cardinale M."/>
            <person name="Sylvia S."/>
        </authorList>
    </citation>
    <scope>NUCLEOTIDE SEQUENCE [LARGE SCALE GENOMIC DNA]</scope>
    <source>
        <strain evidence="4 5">HA7</strain>
    </source>
</reference>
<dbReference type="InterPro" id="IPR011979">
    <property type="entry name" value="Antitox_Xre"/>
</dbReference>
<organism evidence="4 5">
    <name type="scientific">Spirosoma pollinicola</name>
    <dbReference type="NCBI Taxonomy" id="2057025"/>
    <lineage>
        <taxon>Bacteria</taxon>
        <taxon>Pseudomonadati</taxon>
        <taxon>Bacteroidota</taxon>
        <taxon>Cytophagia</taxon>
        <taxon>Cytophagales</taxon>
        <taxon>Cytophagaceae</taxon>
        <taxon>Spirosoma</taxon>
    </lineage>
</organism>
<feature type="region of interest" description="Disordered" evidence="1">
    <location>
        <begin position="1"/>
        <end position="33"/>
    </location>
</feature>
<dbReference type="KEGG" id="spir:CWM47_21050"/>
<dbReference type="InterPro" id="IPR024467">
    <property type="entry name" value="Xre/MbcA/ParS-like_toxin-bd"/>
</dbReference>
<gene>
    <name evidence="4" type="ORF">CWM47_21050</name>
</gene>
<dbReference type="Proteomes" id="UP000232883">
    <property type="component" value="Chromosome"/>
</dbReference>
<dbReference type="RefSeq" id="WP_100990165.1">
    <property type="nucleotide sequence ID" value="NZ_CP025096.1"/>
</dbReference>
<dbReference type="AlphaFoldDB" id="A0A2K8Z2P5"/>
<dbReference type="GO" id="GO:0003677">
    <property type="term" value="F:DNA binding"/>
    <property type="evidence" value="ECO:0007669"/>
    <property type="project" value="InterPro"/>
</dbReference>
<dbReference type="Pfam" id="PF20432">
    <property type="entry name" value="Xre-like-HTH"/>
    <property type="match status" value="1"/>
</dbReference>
<evidence type="ECO:0000259" key="3">
    <source>
        <dbReference type="Pfam" id="PF20432"/>
    </source>
</evidence>
<keyword evidence="5" id="KW-1185">Reference proteome</keyword>
<dbReference type="OrthoDB" id="958438at2"/>
<evidence type="ECO:0000256" key="1">
    <source>
        <dbReference type="SAM" id="MobiDB-lite"/>
    </source>
</evidence>
<feature type="domain" description="Antitoxin Xre/MbcA/ParS-like toxin-binding" evidence="2">
    <location>
        <begin position="110"/>
        <end position="157"/>
    </location>
</feature>
<dbReference type="Pfam" id="PF09722">
    <property type="entry name" value="Xre_MbcA_ParS_C"/>
    <property type="match status" value="1"/>
</dbReference>
<protein>
    <submittedName>
        <fullName evidence="4">Uncharacterized protein</fullName>
    </submittedName>
</protein>
<evidence type="ECO:0000313" key="4">
    <source>
        <dbReference type="EMBL" id="AUD04099.1"/>
    </source>
</evidence>
<proteinExistence type="predicted"/>
<dbReference type="NCBIfam" id="TIGR02293">
    <property type="entry name" value="TAS_TIGR02293"/>
    <property type="match status" value="1"/>
</dbReference>
<name>A0A2K8Z2P5_9BACT</name>
<evidence type="ECO:0000259" key="2">
    <source>
        <dbReference type="Pfam" id="PF09722"/>
    </source>
</evidence>